<evidence type="ECO:0000313" key="3">
    <source>
        <dbReference type="Proteomes" id="UP000284842"/>
    </source>
</evidence>
<evidence type="ECO:0000256" key="1">
    <source>
        <dbReference type="SAM" id="MobiDB-lite"/>
    </source>
</evidence>
<gene>
    <name evidence="2" type="ORF">CVT24_007379</name>
</gene>
<dbReference type="InParanoid" id="A0A409YKZ8"/>
<feature type="compositionally biased region" description="Polar residues" evidence="1">
    <location>
        <begin position="367"/>
        <end position="380"/>
    </location>
</feature>
<comment type="caution">
    <text evidence="2">The sequence shown here is derived from an EMBL/GenBank/DDBJ whole genome shotgun (WGS) entry which is preliminary data.</text>
</comment>
<keyword evidence="3" id="KW-1185">Reference proteome</keyword>
<reference evidence="2 3" key="1">
    <citation type="journal article" date="2018" name="Evol. Lett.">
        <title>Horizontal gene cluster transfer increased hallucinogenic mushroom diversity.</title>
        <authorList>
            <person name="Reynolds H.T."/>
            <person name="Vijayakumar V."/>
            <person name="Gluck-Thaler E."/>
            <person name="Korotkin H.B."/>
            <person name="Matheny P.B."/>
            <person name="Slot J.C."/>
        </authorList>
    </citation>
    <scope>NUCLEOTIDE SEQUENCE [LARGE SCALE GENOMIC DNA]</scope>
    <source>
        <strain evidence="2 3">2629</strain>
    </source>
</reference>
<organism evidence="2 3">
    <name type="scientific">Panaeolus cyanescens</name>
    <dbReference type="NCBI Taxonomy" id="181874"/>
    <lineage>
        <taxon>Eukaryota</taxon>
        <taxon>Fungi</taxon>
        <taxon>Dikarya</taxon>
        <taxon>Basidiomycota</taxon>
        <taxon>Agaricomycotina</taxon>
        <taxon>Agaricomycetes</taxon>
        <taxon>Agaricomycetidae</taxon>
        <taxon>Agaricales</taxon>
        <taxon>Agaricineae</taxon>
        <taxon>Galeropsidaceae</taxon>
        <taxon>Panaeolus</taxon>
    </lineage>
</organism>
<dbReference type="Proteomes" id="UP000284842">
    <property type="component" value="Unassembled WGS sequence"/>
</dbReference>
<dbReference type="EMBL" id="NHTK01001027">
    <property type="protein sequence ID" value="PPR03731.1"/>
    <property type="molecule type" value="Genomic_DNA"/>
</dbReference>
<evidence type="ECO:0000313" key="2">
    <source>
        <dbReference type="EMBL" id="PPR03731.1"/>
    </source>
</evidence>
<proteinExistence type="predicted"/>
<dbReference type="OrthoDB" id="2593747at2759"/>
<evidence type="ECO:0008006" key="4">
    <source>
        <dbReference type="Google" id="ProtNLM"/>
    </source>
</evidence>
<protein>
    <recommendedName>
        <fullName evidence="4">BTB domain-containing protein</fullName>
    </recommendedName>
</protein>
<accession>A0A409YKZ8</accession>
<name>A0A409YKZ8_9AGAR</name>
<feature type="compositionally biased region" description="Pro residues" evidence="1">
    <location>
        <begin position="15"/>
        <end position="25"/>
    </location>
</feature>
<sequence length="645" mass="71838">MSQSADIDTSNALTHPPPNPIPEPTPAAMIRNRRYGSLGSIYFSVGNEIFEVPRIAFEGRQGTPFADAALIQQEGHGQLGDGCAIANPASSNSKAEGYDAMHPVKLEGITTVDFENLCHVLFRSIVPGAVQDVTNEEWTSALRLSTMWNMRDIRDEAIAKLTEMIKDPVELILAAREFGVPVWFLDGCYALAMEEPRDPTVMSESIGLDTAYRLLHVQYQYQYQHKSKKRSIARQSQHHGYLDDFNNFASSSSANAKPPGNNAALEDLIKEAFVAMTELPATRADALESVAWGDTKRPEVNTPIQTSTVQSFEPSEQFFFNTIDFLVEGKVYRVPRLSFENRDGSPFATAADLQSKAPKERLFDYGSATSPAAPNPQLSPNRKHGRMEKRNATCKYVEFQRHKVASLIMIVLNEQIRKMAKDTLSTQLTLAESDPCEILICGRELKVLSWFTSGCHRIVVSPTPIHPIKYGKRLGLETASKLLYLQSKHLIHSERPIAPADWVTTLMITAHHIGVALHCPQCKTEGRLCHDKAFGSFPDDPLKDARVFPLRVFTGAYAQEPVTQNWNGFGMRINTMQPASGTAFGSSGFGGFNNQSTPVVTEQPKWRSSTFSPVDTASEKMKTMIEEEFKDELEEIRHEENCYDA</sequence>
<feature type="compositionally biased region" description="Polar residues" evidence="1">
    <location>
        <begin position="1"/>
        <end position="13"/>
    </location>
</feature>
<feature type="region of interest" description="Disordered" evidence="1">
    <location>
        <begin position="1"/>
        <end position="25"/>
    </location>
</feature>
<feature type="region of interest" description="Disordered" evidence="1">
    <location>
        <begin position="365"/>
        <end position="387"/>
    </location>
</feature>
<dbReference type="AlphaFoldDB" id="A0A409YKZ8"/>